<proteinExistence type="predicted"/>
<feature type="region of interest" description="Disordered" evidence="1">
    <location>
        <begin position="1"/>
        <end position="96"/>
    </location>
</feature>
<organism evidence="2 3">
    <name type="scientific">Micromonospora echinofusca</name>
    <dbReference type="NCBI Taxonomy" id="47858"/>
    <lineage>
        <taxon>Bacteria</taxon>
        <taxon>Bacillati</taxon>
        <taxon>Actinomycetota</taxon>
        <taxon>Actinomycetes</taxon>
        <taxon>Micromonosporales</taxon>
        <taxon>Micromonosporaceae</taxon>
        <taxon>Micromonospora</taxon>
    </lineage>
</organism>
<keyword evidence="3" id="KW-1185">Reference proteome</keyword>
<dbReference type="EMBL" id="WVUH01000498">
    <property type="protein sequence ID" value="MBO4210493.1"/>
    <property type="molecule type" value="Genomic_DNA"/>
</dbReference>
<comment type="caution">
    <text evidence="2">The sequence shown here is derived from an EMBL/GenBank/DDBJ whole genome shotgun (WGS) entry which is preliminary data.</text>
</comment>
<gene>
    <name evidence="2" type="ORF">GSF22_31550</name>
</gene>
<sequence length="96" mass="9660">MSTTEPTGPVGLPLDPPSVPLPSLHLPTESSLAAPAELSLAPPADPVVAGAADPGRGPDVRPVPPKAGPPVGNGRSGGTGRGQRTPQARRYAFRRS</sequence>
<name>A0ABS3W1D5_MICEH</name>
<protein>
    <submittedName>
        <fullName evidence="2">Uncharacterized protein</fullName>
    </submittedName>
</protein>
<dbReference type="RefSeq" id="WP_208817578.1">
    <property type="nucleotide sequence ID" value="NZ_WVUH01000498.1"/>
</dbReference>
<accession>A0ABS3W1D5</accession>
<reference evidence="2 3" key="1">
    <citation type="submission" date="2019-12" db="EMBL/GenBank/DDBJ databases">
        <title>Whole genome sequencing of endophytic Actinobacterium Micromonospora sp. MPMI6T.</title>
        <authorList>
            <person name="Evv R."/>
            <person name="Podile A.R."/>
        </authorList>
    </citation>
    <scope>NUCLEOTIDE SEQUENCE [LARGE SCALE GENOMIC DNA]</scope>
    <source>
        <strain evidence="2 3">MPMI6</strain>
    </source>
</reference>
<evidence type="ECO:0000256" key="1">
    <source>
        <dbReference type="SAM" id="MobiDB-lite"/>
    </source>
</evidence>
<feature type="compositionally biased region" description="Low complexity" evidence="1">
    <location>
        <begin position="21"/>
        <end position="57"/>
    </location>
</feature>
<evidence type="ECO:0000313" key="2">
    <source>
        <dbReference type="EMBL" id="MBO4210493.1"/>
    </source>
</evidence>
<evidence type="ECO:0000313" key="3">
    <source>
        <dbReference type="Proteomes" id="UP000823521"/>
    </source>
</evidence>
<dbReference type="Proteomes" id="UP000823521">
    <property type="component" value="Unassembled WGS sequence"/>
</dbReference>